<gene>
    <name evidence="11" type="primary">LOC106468367</name>
</gene>
<dbReference type="InterPro" id="IPR023827">
    <property type="entry name" value="Peptidase_S8_Asp-AS"/>
</dbReference>
<keyword evidence="3 4" id="KW-0720">Serine protease</keyword>
<feature type="active site" description="Charge relay system" evidence="4">
    <location>
        <position position="125"/>
    </location>
</feature>
<feature type="domain" description="Peptidase S8/S53" evidence="8">
    <location>
        <begin position="116"/>
        <end position="370"/>
    </location>
</feature>
<dbReference type="RefSeq" id="XP_022252422.1">
    <property type="nucleotide sequence ID" value="XM_022396714.1"/>
</dbReference>
<dbReference type="CDD" id="cd04059">
    <property type="entry name" value="Peptidases_S8_Protein_convertases_Kexins_Furin-like"/>
    <property type="match status" value="1"/>
</dbReference>
<evidence type="ECO:0000259" key="9">
    <source>
        <dbReference type="Pfam" id="PF16470"/>
    </source>
</evidence>
<dbReference type="SUPFAM" id="SSF54897">
    <property type="entry name" value="Protease propeptides/inhibitors"/>
    <property type="match status" value="1"/>
</dbReference>
<dbReference type="Pfam" id="PF16470">
    <property type="entry name" value="S8_pro-domain"/>
    <property type="match status" value="1"/>
</dbReference>
<accession>A0ABM1T966</accession>
<dbReference type="Pfam" id="PF00082">
    <property type="entry name" value="Peptidase_S8"/>
    <property type="match status" value="1"/>
</dbReference>
<name>A0ABM1T966_LIMPO</name>
<feature type="active site" description="Charge relay system" evidence="4">
    <location>
        <position position="166"/>
    </location>
</feature>
<feature type="compositionally biased region" description="Basic and acidic residues" evidence="6">
    <location>
        <begin position="79"/>
        <end position="97"/>
    </location>
</feature>
<evidence type="ECO:0000256" key="7">
    <source>
        <dbReference type="SAM" id="SignalP"/>
    </source>
</evidence>
<keyword evidence="1 4" id="KW-0645">Protease</keyword>
<dbReference type="InterPro" id="IPR036852">
    <property type="entry name" value="Peptidase_S8/S53_dom_sf"/>
</dbReference>
<evidence type="ECO:0000256" key="4">
    <source>
        <dbReference type="PROSITE-ProRule" id="PRU01240"/>
    </source>
</evidence>
<evidence type="ECO:0000259" key="8">
    <source>
        <dbReference type="Pfam" id="PF00082"/>
    </source>
</evidence>
<dbReference type="PANTHER" id="PTHR42884:SF3">
    <property type="entry name" value="FURIN-LIKE PROTEASE 1, ISOFORMS 1_1-X_2"/>
    <property type="match status" value="1"/>
</dbReference>
<keyword evidence="10" id="KW-1185">Reference proteome</keyword>
<dbReference type="PROSITE" id="PS00138">
    <property type="entry name" value="SUBTILASE_SER"/>
    <property type="match status" value="1"/>
</dbReference>
<keyword evidence="2 4" id="KW-0378">Hydrolase</keyword>
<feature type="region of interest" description="Disordered" evidence="6">
    <location>
        <begin position="79"/>
        <end position="103"/>
    </location>
</feature>
<dbReference type="InterPro" id="IPR034182">
    <property type="entry name" value="Kexin/furin"/>
</dbReference>
<dbReference type="InterPro" id="IPR000209">
    <property type="entry name" value="Peptidase_S8/S53_dom"/>
</dbReference>
<evidence type="ECO:0000256" key="2">
    <source>
        <dbReference type="ARBA" id="ARBA00022801"/>
    </source>
</evidence>
<proteinExistence type="inferred from homology"/>
<organism evidence="10 11">
    <name type="scientific">Limulus polyphemus</name>
    <name type="common">Atlantic horseshoe crab</name>
    <dbReference type="NCBI Taxonomy" id="6850"/>
    <lineage>
        <taxon>Eukaryota</taxon>
        <taxon>Metazoa</taxon>
        <taxon>Ecdysozoa</taxon>
        <taxon>Arthropoda</taxon>
        <taxon>Chelicerata</taxon>
        <taxon>Merostomata</taxon>
        <taxon>Xiphosura</taxon>
        <taxon>Limulidae</taxon>
        <taxon>Limulus</taxon>
    </lineage>
</organism>
<keyword evidence="7" id="KW-0732">Signal</keyword>
<dbReference type="PROSITE" id="PS00136">
    <property type="entry name" value="SUBTILASE_ASP"/>
    <property type="match status" value="1"/>
</dbReference>
<evidence type="ECO:0000256" key="6">
    <source>
        <dbReference type="SAM" id="MobiDB-lite"/>
    </source>
</evidence>
<feature type="active site" description="Charge relay system" evidence="4">
    <location>
        <position position="340"/>
    </location>
</feature>
<evidence type="ECO:0000256" key="1">
    <source>
        <dbReference type="ARBA" id="ARBA00022670"/>
    </source>
</evidence>
<sequence length="373" mass="40405">MLSINFTELHLVVCLITFFISMELLKVEAKDGPYTDQFVIHVEGGPNVAKELARKHGFVYLGEVVDDYYHLKHHQVSKRSVEPSLHHHASLHSEKRNRGNGVDMNVKPAWDMKVSGKGVVVTILDDGLEKDHPDIKQNYDHKASFDVNNNDEDPQPRYDLINSNRHGTRCAGEVAAVANNSICSVGIAFDAGIGGVRMLDGDVTDAVEARSLSLNSQHIDIYSASWGPDDDGKTVDGPGKLATKAFIQGIEKGRGGLGSIFVWASGNGGRNHDNCNCDGYTNSIWTLSISSATENGLVPWYSEACSSTLATTYSSGSGGERQIITSDLHHSCTSQHTGTSASAPLAAGICALTLEANKHLTWRDCKPFVITLE</sequence>
<dbReference type="PROSITE" id="PS51892">
    <property type="entry name" value="SUBTILASE"/>
    <property type="match status" value="1"/>
</dbReference>
<dbReference type="InterPro" id="IPR022398">
    <property type="entry name" value="Peptidase_S8_His-AS"/>
</dbReference>
<dbReference type="PANTHER" id="PTHR42884">
    <property type="entry name" value="PROPROTEIN CONVERTASE SUBTILISIN/KEXIN-RELATED"/>
    <property type="match status" value="1"/>
</dbReference>
<reference evidence="11" key="1">
    <citation type="submission" date="2025-08" db="UniProtKB">
        <authorList>
            <consortium name="RefSeq"/>
        </authorList>
    </citation>
    <scope>IDENTIFICATION</scope>
    <source>
        <tissue evidence="11">Muscle</tissue>
    </source>
</reference>
<dbReference type="SUPFAM" id="SSF52743">
    <property type="entry name" value="Subtilisin-like"/>
    <property type="match status" value="1"/>
</dbReference>
<feature type="chain" id="PRO_5046725010" evidence="7">
    <location>
        <begin position="30"/>
        <end position="373"/>
    </location>
</feature>
<comment type="similarity">
    <text evidence="4 5">Belongs to the peptidase S8 family.</text>
</comment>
<dbReference type="Gene3D" id="3.40.50.200">
    <property type="entry name" value="Peptidase S8/S53 domain"/>
    <property type="match status" value="1"/>
</dbReference>
<evidence type="ECO:0000256" key="5">
    <source>
        <dbReference type="RuleBase" id="RU003355"/>
    </source>
</evidence>
<dbReference type="PRINTS" id="PR00723">
    <property type="entry name" value="SUBTILISIN"/>
</dbReference>
<dbReference type="InterPro" id="IPR023828">
    <property type="entry name" value="Peptidase_S8_Ser-AS"/>
</dbReference>
<dbReference type="InterPro" id="IPR015500">
    <property type="entry name" value="Peptidase_S8_subtilisin-rel"/>
</dbReference>
<dbReference type="InterPro" id="IPR032815">
    <property type="entry name" value="S8_pro-domain"/>
</dbReference>
<dbReference type="GeneID" id="106468367"/>
<evidence type="ECO:0000313" key="10">
    <source>
        <dbReference type="Proteomes" id="UP000694941"/>
    </source>
</evidence>
<dbReference type="PROSITE" id="PS00137">
    <property type="entry name" value="SUBTILASE_HIS"/>
    <property type="match status" value="1"/>
</dbReference>
<feature type="signal peptide" evidence="7">
    <location>
        <begin position="1"/>
        <end position="29"/>
    </location>
</feature>
<protein>
    <submittedName>
        <fullName evidence="11">Furin-like protease 1</fullName>
    </submittedName>
</protein>
<dbReference type="Proteomes" id="UP000694941">
    <property type="component" value="Unplaced"/>
</dbReference>
<evidence type="ECO:0000313" key="11">
    <source>
        <dbReference type="RefSeq" id="XP_022252422.1"/>
    </source>
</evidence>
<evidence type="ECO:0000256" key="3">
    <source>
        <dbReference type="ARBA" id="ARBA00022825"/>
    </source>
</evidence>
<feature type="domain" description="Peptidase S8 pro-domain" evidence="9">
    <location>
        <begin position="37"/>
        <end position="95"/>
    </location>
</feature>